<keyword evidence="3" id="KW-0597">Phosphoprotein</keyword>
<evidence type="ECO:0000256" key="9">
    <source>
        <dbReference type="PROSITE-ProRule" id="PRU00339"/>
    </source>
</evidence>
<dbReference type="InterPro" id="IPR050482">
    <property type="entry name" value="Sensor_HK_TwoCompSys"/>
</dbReference>
<dbReference type="Gene3D" id="3.30.565.10">
    <property type="entry name" value="Histidine kinase-like ATPase, C-terminal domain"/>
    <property type="match status" value="1"/>
</dbReference>
<evidence type="ECO:0000256" key="1">
    <source>
        <dbReference type="ARBA" id="ARBA00000085"/>
    </source>
</evidence>
<comment type="catalytic activity">
    <reaction evidence="1">
        <text>ATP + protein L-histidine = ADP + protein N-phospho-L-histidine.</text>
        <dbReference type="EC" id="2.7.13.3"/>
    </reaction>
</comment>
<evidence type="ECO:0000256" key="4">
    <source>
        <dbReference type="ARBA" id="ARBA00022679"/>
    </source>
</evidence>
<dbReference type="Gene3D" id="1.20.5.1930">
    <property type="match status" value="1"/>
</dbReference>
<dbReference type="InterPro" id="IPR019734">
    <property type="entry name" value="TPR_rpt"/>
</dbReference>
<dbReference type="GO" id="GO:0005524">
    <property type="term" value="F:ATP binding"/>
    <property type="evidence" value="ECO:0007669"/>
    <property type="project" value="UniProtKB-KW"/>
</dbReference>
<keyword evidence="10" id="KW-0175">Coiled coil</keyword>
<dbReference type="GO" id="GO:0016020">
    <property type="term" value="C:membrane"/>
    <property type="evidence" value="ECO:0007669"/>
    <property type="project" value="InterPro"/>
</dbReference>
<proteinExistence type="predicted"/>
<dbReference type="Pfam" id="PF07730">
    <property type="entry name" value="HisKA_3"/>
    <property type="match status" value="1"/>
</dbReference>
<dbReference type="eggNOG" id="COG0457">
    <property type="taxonomic scope" value="Bacteria"/>
</dbReference>
<dbReference type="EMBL" id="AANC01000003">
    <property type="protein sequence ID" value="EAQ50122.1"/>
    <property type="molecule type" value="Genomic_DNA"/>
</dbReference>
<dbReference type="SUPFAM" id="SSF55874">
    <property type="entry name" value="ATPase domain of HSP90 chaperone/DNA topoisomerase II/histidine kinase"/>
    <property type="match status" value="1"/>
</dbReference>
<dbReference type="SUPFAM" id="SSF48452">
    <property type="entry name" value="TPR-like"/>
    <property type="match status" value="3"/>
</dbReference>
<reference evidence="14 15" key="1">
    <citation type="journal article" date="2007" name="Nature">
        <title>Light stimulates growth of proteorhodopsin-containing marine Flavobacteria.</title>
        <authorList>
            <person name="Gomez-Consarnau L."/>
            <person name="Gonzalez J.M."/>
            <person name="Coll-Llado M."/>
            <person name="Gourdon P."/>
            <person name="Pascher T."/>
            <person name="Neutze R."/>
            <person name="Pedros-Alio C."/>
            <person name="Pinhassi J."/>
        </authorList>
    </citation>
    <scope>NUCLEOTIDE SEQUENCE [LARGE SCALE GENOMIC DNA]</scope>
    <source>
        <strain evidence="14 15">MED217</strain>
    </source>
</reference>
<feature type="coiled-coil region" evidence="10">
    <location>
        <begin position="426"/>
        <end position="467"/>
    </location>
</feature>
<dbReference type="STRING" id="398720.MED217_03190"/>
<dbReference type="GO" id="GO:0000155">
    <property type="term" value="F:phosphorelay sensor kinase activity"/>
    <property type="evidence" value="ECO:0007669"/>
    <property type="project" value="InterPro"/>
</dbReference>
<dbReference type="PROSITE" id="PS50005">
    <property type="entry name" value="TPR"/>
    <property type="match status" value="2"/>
</dbReference>
<keyword evidence="6" id="KW-0418">Kinase</keyword>
<dbReference type="EC" id="2.7.13.3" evidence="2"/>
<keyword evidence="11" id="KW-1133">Transmembrane helix</keyword>
<evidence type="ECO:0000313" key="15">
    <source>
        <dbReference type="Proteomes" id="UP000001601"/>
    </source>
</evidence>
<keyword evidence="7" id="KW-0067">ATP-binding</keyword>
<organism evidence="14 15">
    <name type="scientific">Leeuwenhoekiella blandensis (strain CECT 7118 / CCUG 51940 / KCTC 22103 / MED217)</name>
    <name type="common">Flavobacterium sp. (strain MED217)</name>
    <dbReference type="NCBI Taxonomy" id="398720"/>
    <lineage>
        <taxon>Bacteria</taxon>
        <taxon>Pseudomonadati</taxon>
        <taxon>Bacteroidota</taxon>
        <taxon>Flavobacteriia</taxon>
        <taxon>Flavobacteriales</taxon>
        <taxon>Flavobacteriaceae</taxon>
        <taxon>Leeuwenhoekiella</taxon>
    </lineage>
</organism>
<evidence type="ECO:0000256" key="10">
    <source>
        <dbReference type="SAM" id="Coils"/>
    </source>
</evidence>
<evidence type="ECO:0000256" key="2">
    <source>
        <dbReference type="ARBA" id="ARBA00012438"/>
    </source>
</evidence>
<feature type="domain" description="Histidine kinase/HSP90-like ATPase" evidence="12">
    <location>
        <begin position="633"/>
        <end position="715"/>
    </location>
</feature>
<dbReference type="HOGENOM" id="CLU_000445_106_2_10"/>
<sequence>MAFKGLKNKKIGLFYVFFYSAKIMMFRILIATFCLLSFQVKAQINQNKVDSLKTVIAQSKAEDKTEAYVRLIEVFEYKENDSADYYTRKLIQYGKRTKQLKPEIRGLLIKAKFFIQTSTYDSAHYYYKKAWAQLESFEDYQLKSIYYGDQGVLNFYQGDFKQALENFSNALELAKSNKKKDDVLTFLNNKALAMSYLGQAEASIDVHEEAINLAKELKDSTALGRSLNNLGLIYEDMDALEKALEFYEKALVIKEKHGTPQDILNGKYNVANMHRELAEDIQDTVMLNKSEAEFENLILEAEKENYGKLVLFAKTALAQVATSKGQFERAIELYKPVIDGALAQKDNQTLRVVYLNVGSNYFELENYQQAKYYLELAEPFIVQAENPSDSAKLYKNLAKTYYELGEFKKAYEYSNNYQKASKTLIDEDLQEKITDFEVKYETEKKENQILEQRAQLAEKDLEVRRKNAFIYGSLALAFVLGLLGYLIYSRQKLKNSQLQKEHELQVALAKIETQNRLQEQRLRISRDLHDNIGSQLTFIISSIDNLKYRLKDADSVILDKLSSISAFTSTTINELRDTIWAMNKEKISVEDLQTRISNFIERAQSSKDEVQFSFSYKNEGPDNFAFTAIEGVNIYRIIQEAVNNALKYAQAQHINVSLFTRDSATYRVSIVDDGKGFDMLNASLGNGLANMKKRAQDINAKIEISSNQPGGTKVLLES</sequence>
<evidence type="ECO:0000256" key="3">
    <source>
        <dbReference type="ARBA" id="ARBA00022553"/>
    </source>
</evidence>
<gene>
    <name evidence="14" type="ORF">MED217_03190</name>
</gene>
<dbReference type="Pfam" id="PF13424">
    <property type="entry name" value="TPR_12"/>
    <property type="match status" value="1"/>
</dbReference>
<dbReference type="SMART" id="SM00028">
    <property type="entry name" value="TPR"/>
    <property type="match status" value="4"/>
</dbReference>
<evidence type="ECO:0000256" key="6">
    <source>
        <dbReference type="ARBA" id="ARBA00022777"/>
    </source>
</evidence>
<dbReference type="CDD" id="cd16917">
    <property type="entry name" value="HATPase_UhpB-NarQ-NarX-like"/>
    <property type="match status" value="1"/>
</dbReference>
<protein>
    <recommendedName>
        <fullName evidence="2">histidine kinase</fullName>
        <ecNumber evidence="2">2.7.13.3</ecNumber>
    </recommendedName>
</protein>
<evidence type="ECO:0000259" key="12">
    <source>
        <dbReference type="Pfam" id="PF02518"/>
    </source>
</evidence>
<evidence type="ECO:0000256" key="11">
    <source>
        <dbReference type="SAM" id="Phobius"/>
    </source>
</evidence>
<dbReference type="InterPro" id="IPR036890">
    <property type="entry name" value="HATPase_C_sf"/>
</dbReference>
<evidence type="ECO:0000256" key="7">
    <source>
        <dbReference type="ARBA" id="ARBA00022840"/>
    </source>
</evidence>
<dbReference type="eggNOG" id="COG4585">
    <property type="taxonomic scope" value="Bacteria"/>
</dbReference>
<keyword evidence="11 14" id="KW-0812">Transmembrane</keyword>
<keyword evidence="4" id="KW-0808">Transferase</keyword>
<feature type="repeat" description="TPR" evidence="9">
    <location>
        <begin position="224"/>
        <end position="257"/>
    </location>
</feature>
<dbReference type="PANTHER" id="PTHR24421">
    <property type="entry name" value="NITRATE/NITRITE SENSOR PROTEIN NARX-RELATED"/>
    <property type="match status" value="1"/>
</dbReference>
<evidence type="ECO:0000256" key="5">
    <source>
        <dbReference type="ARBA" id="ARBA00022741"/>
    </source>
</evidence>
<dbReference type="Gene3D" id="1.25.40.10">
    <property type="entry name" value="Tetratricopeptide repeat domain"/>
    <property type="match status" value="2"/>
</dbReference>
<dbReference type="Proteomes" id="UP000001601">
    <property type="component" value="Unassembled WGS sequence"/>
</dbReference>
<keyword evidence="8" id="KW-0902">Two-component regulatory system</keyword>
<feature type="transmembrane region" description="Helical" evidence="11">
    <location>
        <begin position="468"/>
        <end position="488"/>
    </location>
</feature>
<dbReference type="GO" id="GO:0046983">
    <property type="term" value="F:protein dimerization activity"/>
    <property type="evidence" value="ECO:0007669"/>
    <property type="project" value="InterPro"/>
</dbReference>
<keyword evidence="15" id="KW-1185">Reference proteome</keyword>
<dbReference type="PANTHER" id="PTHR24421:SF10">
    <property type="entry name" value="NITRATE_NITRITE SENSOR PROTEIN NARQ"/>
    <property type="match status" value="1"/>
</dbReference>
<evidence type="ECO:0000259" key="13">
    <source>
        <dbReference type="Pfam" id="PF07730"/>
    </source>
</evidence>
<dbReference type="InterPro" id="IPR003594">
    <property type="entry name" value="HATPase_dom"/>
</dbReference>
<evidence type="ECO:0000313" key="14">
    <source>
        <dbReference type="EMBL" id="EAQ50122.1"/>
    </source>
</evidence>
<dbReference type="Pfam" id="PF02518">
    <property type="entry name" value="HATPase_c"/>
    <property type="match status" value="1"/>
</dbReference>
<feature type="domain" description="Signal transduction histidine kinase subgroup 3 dimerisation and phosphoacceptor" evidence="13">
    <location>
        <begin position="521"/>
        <end position="583"/>
    </location>
</feature>
<evidence type="ECO:0000256" key="8">
    <source>
        <dbReference type="ARBA" id="ARBA00023012"/>
    </source>
</evidence>
<dbReference type="AlphaFoldDB" id="A3XJZ8"/>
<dbReference type="InterPro" id="IPR011712">
    <property type="entry name" value="Sig_transdc_His_kin_sub3_dim/P"/>
</dbReference>
<keyword evidence="11" id="KW-0472">Membrane</keyword>
<feature type="repeat" description="TPR" evidence="9">
    <location>
        <begin position="144"/>
        <end position="177"/>
    </location>
</feature>
<name>A3XJZ8_LEEBM</name>
<dbReference type="InterPro" id="IPR011990">
    <property type="entry name" value="TPR-like_helical_dom_sf"/>
</dbReference>
<accession>A3XJZ8</accession>
<keyword evidence="5" id="KW-0547">Nucleotide-binding</keyword>
<comment type="caution">
    <text evidence="14">The sequence shown here is derived from an EMBL/GenBank/DDBJ whole genome shotgun (WGS) entry which is preliminary data.</text>
</comment>
<dbReference type="OrthoDB" id="9778366at2"/>
<keyword evidence="9" id="KW-0802">TPR repeat</keyword>